<dbReference type="EMBL" id="CP003929">
    <property type="protein sequence ID" value="AGB37002.1"/>
    <property type="molecule type" value="Genomic_DNA"/>
</dbReference>
<name>L0JVE5_9EURY</name>
<dbReference type="GeneID" id="14402606"/>
<evidence type="ECO:0000256" key="1">
    <source>
        <dbReference type="SAM" id="MobiDB-lite"/>
    </source>
</evidence>
<sequence>MADDTTSDVRERRLTTDPERIREWAESRDAVPVSTHGGEGHGYSFARREELDADEDAADAWAAFDERLRDDELVVLYRDGQPTNEPGELGEFEVLEREGALKRASRERSELEDALRRGETVTTEVVESDVESESRVVERDTVESEVVDREIVDRELVESELLERAVVDTEFVGDDVVAVTADESRLETIAAVERYTVESEVVDVDIDRGEPRADSESVRRSVLEAVPRWEDTAESVDRELARSEDVDGDGDFVRNELLERRTVEERVEERIRRRFALEDTEVLDSEVLDSDVLEGELVDPEEYETVDSRAGDAETTATGEPVPGTEPIVRELDDDDVGKTVVDESDERIGIVTAVEGDTAYVDPEPGLADRLKAKLNWLERDDDRPVRRSRIGDITDDELVVRPEPEDA</sequence>
<evidence type="ECO:0008006" key="4">
    <source>
        <dbReference type="Google" id="ProtNLM"/>
    </source>
</evidence>
<evidence type="ECO:0000313" key="2">
    <source>
        <dbReference type="EMBL" id="AGB37002.1"/>
    </source>
</evidence>
<accession>L0JVE5</accession>
<proteinExistence type="predicted"/>
<dbReference type="Proteomes" id="UP000010878">
    <property type="component" value="Chromosome"/>
</dbReference>
<evidence type="ECO:0000313" key="3">
    <source>
        <dbReference type="Proteomes" id="UP000010878"/>
    </source>
</evidence>
<keyword evidence="3" id="KW-1185">Reference proteome</keyword>
<dbReference type="AlphaFoldDB" id="L0JVE5"/>
<dbReference type="STRING" id="694430.Natoc_1165"/>
<gene>
    <name evidence="2" type="ORF">Natoc_1165</name>
</gene>
<dbReference type="eggNOG" id="arCOG08931">
    <property type="taxonomic scope" value="Archaea"/>
</dbReference>
<dbReference type="HOGENOM" id="CLU_616246_0_0_2"/>
<feature type="region of interest" description="Disordered" evidence="1">
    <location>
        <begin position="386"/>
        <end position="409"/>
    </location>
</feature>
<protein>
    <recommendedName>
        <fullName evidence="4">PRC-barrel domain-containing protein</fullName>
    </recommendedName>
</protein>
<feature type="region of interest" description="Disordered" evidence="1">
    <location>
        <begin position="303"/>
        <end position="330"/>
    </location>
</feature>
<reference evidence="2 3" key="1">
    <citation type="submission" date="2012-11" db="EMBL/GenBank/DDBJ databases">
        <title>FINISHED of Natronococcus occultus SP4, DSM 3396.</title>
        <authorList>
            <consortium name="DOE Joint Genome Institute"/>
            <person name="Eisen J."/>
            <person name="Huntemann M."/>
            <person name="Wei C.-L."/>
            <person name="Han J."/>
            <person name="Detter J.C."/>
            <person name="Han C."/>
            <person name="Tapia R."/>
            <person name="Chen A."/>
            <person name="Kyrpides N."/>
            <person name="Mavromatis K."/>
            <person name="Markowitz V."/>
            <person name="Szeto E."/>
            <person name="Ivanova N."/>
            <person name="Mikhailova N."/>
            <person name="Ovchinnikova G."/>
            <person name="Pagani I."/>
            <person name="Pati A."/>
            <person name="Goodwin L."/>
            <person name="Nordberg H.P."/>
            <person name="Cantor M.N."/>
            <person name="Hua S.X."/>
            <person name="Woyke T."/>
            <person name="Eisen J."/>
            <person name="Klenk H.-P."/>
            <person name="Klenk H.-P."/>
        </authorList>
    </citation>
    <scope>NUCLEOTIDE SEQUENCE [LARGE SCALE GENOMIC DNA]</scope>
    <source>
        <strain evidence="2 3">SP4</strain>
    </source>
</reference>
<dbReference type="RefSeq" id="WP_015320453.1">
    <property type="nucleotide sequence ID" value="NC_019974.1"/>
</dbReference>
<organism evidence="2 3">
    <name type="scientific">Natronococcus occultus SP4</name>
    <dbReference type="NCBI Taxonomy" id="694430"/>
    <lineage>
        <taxon>Archaea</taxon>
        <taxon>Methanobacteriati</taxon>
        <taxon>Methanobacteriota</taxon>
        <taxon>Stenosarchaea group</taxon>
        <taxon>Halobacteria</taxon>
        <taxon>Halobacteriales</taxon>
        <taxon>Natrialbaceae</taxon>
        <taxon>Natronococcus</taxon>
    </lineage>
</organism>
<dbReference type="KEGG" id="nou:Natoc_1165"/>
<dbReference type="OrthoDB" id="157291at2157"/>